<proteinExistence type="predicted"/>
<evidence type="ECO:0000313" key="2">
    <source>
        <dbReference type="EMBL" id="KKR70771.1"/>
    </source>
</evidence>
<organism evidence="2 3">
    <name type="scientific">Candidatus Woesebacteria bacterium GW2011_GWA2_40_7b</name>
    <dbReference type="NCBI Taxonomy" id="1618563"/>
    <lineage>
        <taxon>Bacteria</taxon>
        <taxon>Candidatus Woeseibacteriota</taxon>
    </lineage>
</organism>
<keyword evidence="1" id="KW-0812">Transmembrane</keyword>
<feature type="transmembrane region" description="Helical" evidence="1">
    <location>
        <begin position="238"/>
        <end position="266"/>
    </location>
</feature>
<sequence>MNNKRILICLYSDANFLALSILESLLSKNSYVGVVTDDVEKWKEITGYESFSEFITLRSIATSKQFVIFPFEIFSSKEDLFINNSENLSVIYIGDLLGPRIDLDSNLLMNQTINQIFEKRVGGFATEEVLYPMFVGDVAKTITKWLFSFGPYGNKLLLLGPPVSASIFGEANQKIVNNVNLKYKQSGRPRTLPRNLEKQELPVNLNFALLETYKWLTRTSSQKRLTEKKKERHKHSKYLLPVTLTFLFIFILPLLTIGSSFGVLYLSYKDMLRGKTETVRNKILIAKTLFTVGERVSGVFAYVPGLRGIYRETGFVSRVGRTFVDTAGTAMSLIKISNETFNNVLGDSVYNPSTASQEISNEMNQLYQDTSNLQTLVLDAQKLNVWSAKYLLSKVNFDKVKNYFKQGKVLAANLPSILGKDKRKTYLVLFHRLNRSDII</sequence>
<name>A0A0G0T7N4_9BACT</name>
<gene>
    <name evidence="2" type="ORF">UU12_C0017G0022</name>
</gene>
<dbReference type="Proteomes" id="UP000034562">
    <property type="component" value="Unassembled WGS sequence"/>
</dbReference>
<dbReference type="STRING" id="1618563.UU12_C0017G0022"/>
<keyword evidence="1" id="KW-1133">Transmembrane helix</keyword>
<accession>A0A0G0T7N4</accession>
<dbReference type="AlphaFoldDB" id="A0A0G0T7N4"/>
<keyword evidence="1" id="KW-0472">Membrane</keyword>
<reference evidence="2 3" key="1">
    <citation type="journal article" date="2015" name="Nature">
        <title>rRNA introns, odd ribosomes, and small enigmatic genomes across a large radiation of phyla.</title>
        <authorList>
            <person name="Brown C.T."/>
            <person name="Hug L.A."/>
            <person name="Thomas B.C."/>
            <person name="Sharon I."/>
            <person name="Castelle C.J."/>
            <person name="Singh A."/>
            <person name="Wilkins M.J."/>
            <person name="Williams K.H."/>
            <person name="Banfield J.F."/>
        </authorList>
    </citation>
    <scope>NUCLEOTIDE SEQUENCE [LARGE SCALE GENOMIC DNA]</scope>
</reference>
<comment type="caution">
    <text evidence="2">The sequence shown here is derived from an EMBL/GenBank/DDBJ whole genome shotgun (WGS) entry which is preliminary data.</text>
</comment>
<evidence type="ECO:0000256" key="1">
    <source>
        <dbReference type="SAM" id="Phobius"/>
    </source>
</evidence>
<dbReference type="EMBL" id="LBZK01000017">
    <property type="protein sequence ID" value="KKR70771.1"/>
    <property type="molecule type" value="Genomic_DNA"/>
</dbReference>
<protein>
    <submittedName>
        <fullName evidence="2">Uncharacterized protein</fullName>
    </submittedName>
</protein>
<evidence type="ECO:0000313" key="3">
    <source>
        <dbReference type="Proteomes" id="UP000034562"/>
    </source>
</evidence>